<evidence type="ECO:0000313" key="2">
    <source>
        <dbReference type="EMBL" id="CRL12261.1"/>
    </source>
</evidence>
<dbReference type="InterPro" id="IPR021478">
    <property type="entry name" value="DUF3131"/>
</dbReference>
<keyword evidence="3" id="KW-1185">Reference proteome</keyword>
<dbReference type="Pfam" id="PF11329">
    <property type="entry name" value="DUF3131"/>
    <property type="match status" value="1"/>
</dbReference>
<dbReference type="STRING" id="481446.NIT7645_01856"/>
<reference evidence="3" key="1">
    <citation type="submission" date="2015-05" db="EMBL/GenBank/DDBJ databases">
        <authorList>
            <person name="Rodrigo-Torres Lidia"/>
            <person name="Arahal R.David."/>
        </authorList>
    </citation>
    <scope>NUCLEOTIDE SEQUENCE [LARGE SCALE GENOMIC DNA]</scope>
    <source>
        <strain evidence="3">CECT 7321</strain>
    </source>
</reference>
<dbReference type="Proteomes" id="UP000043764">
    <property type="component" value="Unassembled WGS sequence"/>
</dbReference>
<organism evidence="2 3">
    <name type="scientific">Phaeobacter italicus</name>
    <dbReference type="NCBI Taxonomy" id="481446"/>
    <lineage>
        <taxon>Bacteria</taxon>
        <taxon>Pseudomonadati</taxon>
        <taxon>Pseudomonadota</taxon>
        <taxon>Alphaproteobacteria</taxon>
        <taxon>Rhodobacterales</taxon>
        <taxon>Roseobacteraceae</taxon>
        <taxon>Phaeobacter</taxon>
    </lineage>
</organism>
<sequence length="796" mass="86746">MPLKRREFLGLATTGLMSAAYPSLAQTSRVEGIRAFSVLLTGVHPSLPENALGSLIFAFLSQGVAVSVEVDFEAFAQHTPDALHPTLAMLNETSARNRTFVEIVPAMPGLLGQTGYFKARHLWRGRNQINQLLPGAPSEATQTAHFLTVSTGLLDADLRQDGLRTGGCTTVIYDAVDSPEQEALLGPAAVLMVPLKARLDLADAVQQMTPALFDRLGDGTALAINVQELPINPARAYEIGQRVAASVNRARLSSYLLSVLPREIYKRCCAFLPNHSRHFVLLPEVPDDRASYDRMLGQARALLDVDCVTLVSGGGTGTDGALWIRTRDGETHRLGAPGIAPDGVPVEGPLFLADEVAPQRGDIRHPDAVFLHRAEAAGKVASKVPPSNGICLNYPVTIVDPAHELFLQARPTLSQPTLAAEKVRFDDGLMADAELAYSYLEQAEMSATGLALTVRKQINGKSFNNAEITMWDVGSLILGLLAAADLGLAPEREAYARIRKIMRSLPIIQDGDHAYPPTLINVRDASIERDGFDACDFGRLSSAVTRAAQRPDLAEAASQLIGKWKVGGLIQDGALINILQTRTQSSYLSHCAHYMARVLPMLGYAEMRSPYREAFVGETLADRTVSLLYAVDQIGILPTEPLLLEYVELGPSAECSVLSDVFLGAMKHHFDETGQILAPSETPIDTAPWFVYQGFDLGHATRWNVSYRRGREVFFDPVESSEFGIYSTKAAYLWYAVRPCAYTRQMLQLAQNRARIEGFGMSSGLFLDGYGQMQNHADLNTNGIVLQALAHIKRRS</sequence>
<evidence type="ECO:0000313" key="3">
    <source>
        <dbReference type="Proteomes" id="UP000043764"/>
    </source>
</evidence>
<dbReference type="EMBL" id="CVRL01000039">
    <property type="protein sequence ID" value="CRL12261.1"/>
    <property type="molecule type" value="Genomic_DNA"/>
</dbReference>
<name>A0A0H5D588_9RHOB</name>
<feature type="domain" description="DUF3131" evidence="1">
    <location>
        <begin position="432"/>
        <end position="793"/>
    </location>
</feature>
<gene>
    <name evidence="2" type="ORF">NIT7321_03133</name>
</gene>
<accession>A0A0H5D588</accession>
<protein>
    <recommendedName>
        <fullName evidence="1">DUF3131 domain-containing protein</fullName>
    </recommendedName>
</protein>
<proteinExistence type="predicted"/>
<dbReference type="AlphaFoldDB" id="A0A0H5D588"/>
<evidence type="ECO:0000259" key="1">
    <source>
        <dbReference type="Pfam" id="PF11329"/>
    </source>
</evidence>
<dbReference type="RefSeq" id="WP_050674034.1">
    <property type="nucleotide sequence ID" value="NZ_CVRL01000039.1"/>
</dbReference>